<dbReference type="InterPro" id="IPR030388">
    <property type="entry name" value="G_ERA_dom"/>
</dbReference>
<dbReference type="NCBIfam" id="NF000908">
    <property type="entry name" value="PRK00089.1"/>
    <property type="match status" value="1"/>
</dbReference>
<keyword evidence="4 6" id="KW-0694">RNA-binding</keyword>
<keyword evidence="6" id="KW-0472">Membrane</keyword>
<evidence type="ECO:0000259" key="9">
    <source>
        <dbReference type="PROSITE" id="PS50823"/>
    </source>
</evidence>
<dbReference type="InterPro" id="IPR009019">
    <property type="entry name" value="KH_sf_prok-type"/>
</dbReference>
<dbReference type="Gene3D" id="3.40.50.300">
    <property type="entry name" value="P-loop containing nucleotide triphosphate hydrolases"/>
    <property type="match status" value="1"/>
</dbReference>
<dbReference type="PANTHER" id="PTHR42698:SF1">
    <property type="entry name" value="GTPASE ERA, MITOCHONDRIAL"/>
    <property type="match status" value="1"/>
</dbReference>
<feature type="region of interest" description="G1" evidence="7">
    <location>
        <begin position="16"/>
        <end position="23"/>
    </location>
</feature>
<dbReference type="InterPro" id="IPR006073">
    <property type="entry name" value="GTP-bd"/>
</dbReference>
<evidence type="ECO:0000313" key="12">
    <source>
        <dbReference type="Proteomes" id="UP000618943"/>
    </source>
</evidence>
<evidence type="ECO:0000256" key="8">
    <source>
        <dbReference type="RuleBase" id="RU003761"/>
    </source>
</evidence>
<proteinExistence type="inferred from homology"/>
<keyword evidence="6" id="KW-0690">Ribosome biogenesis</keyword>
<dbReference type="SUPFAM" id="SSF52540">
    <property type="entry name" value="P-loop containing nucleoside triphosphate hydrolases"/>
    <property type="match status" value="1"/>
</dbReference>
<dbReference type="InterPro" id="IPR005662">
    <property type="entry name" value="GTPase_Era-like"/>
</dbReference>
<feature type="region of interest" description="G5" evidence="7">
    <location>
        <begin position="154"/>
        <end position="156"/>
    </location>
</feature>
<feature type="domain" description="KH type-2" evidence="9">
    <location>
        <begin position="206"/>
        <end position="284"/>
    </location>
</feature>
<feature type="binding site" evidence="6">
    <location>
        <begin position="125"/>
        <end position="128"/>
    </location>
    <ligand>
        <name>GTP</name>
        <dbReference type="ChEBI" id="CHEBI:37565"/>
    </ligand>
</feature>
<comment type="caution">
    <text evidence="11">The sequence shown here is derived from an EMBL/GenBank/DDBJ whole genome shotgun (WGS) entry which is preliminary data.</text>
</comment>
<dbReference type="InterPro" id="IPR015946">
    <property type="entry name" value="KH_dom-like_a/b"/>
</dbReference>
<evidence type="ECO:0000256" key="6">
    <source>
        <dbReference type="HAMAP-Rule" id="MF_00367"/>
    </source>
</evidence>
<evidence type="ECO:0000256" key="3">
    <source>
        <dbReference type="ARBA" id="ARBA00022741"/>
    </source>
</evidence>
<evidence type="ECO:0000256" key="4">
    <source>
        <dbReference type="ARBA" id="ARBA00022884"/>
    </source>
</evidence>
<protein>
    <recommendedName>
        <fullName evidence="2 6">GTPase Era</fullName>
    </recommendedName>
</protein>
<dbReference type="InterPro" id="IPR005225">
    <property type="entry name" value="Small_GTP-bd"/>
</dbReference>
<feature type="region of interest" description="G4" evidence="7">
    <location>
        <begin position="125"/>
        <end position="128"/>
    </location>
</feature>
<dbReference type="InterPro" id="IPR004044">
    <property type="entry name" value="KH_dom_type_2"/>
</dbReference>
<dbReference type="InterPro" id="IPR027417">
    <property type="entry name" value="P-loop_NTPase"/>
</dbReference>
<gene>
    <name evidence="6 11" type="primary">era</name>
    <name evidence="11" type="ORF">JFL43_00240</name>
</gene>
<evidence type="ECO:0000313" key="11">
    <source>
        <dbReference type="EMBL" id="MBK3493320.1"/>
    </source>
</evidence>
<dbReference type="CDD" id="cd22534">
    <property type="entry name" value="KH-II_Era"/>
    <property type="match status" value="1"/>
</dbReference>
<comment type="subcellular location">
    <subcellularLocation>
        <location evidence="6">Cytoplasm</location>
    </subcellularLocation>
    <subcellularLocation>
        <location evidence="6">Cell membrane</location>
        <topology evidence="6">Peripheral membrane protein</topology>
    </subcellularLocation>
</comment>
<keyword evidence="5 6" id="KW-0342">GTP-binding</keyword>
<feature type="binding site" evidence="6">
    <location>
        <begin position="16"/>
        <end position="23"/>
    </location>
    <ligand>
        <name>GTP</name>
        <dbReference type="ChEBI" id="CHEBI:37565"/>
    </ligand>
</feature>
<feature type="region of interest" description="G2" evidence="7">
    <location>
        <begin position="42"/>
        <end position="46"/>
    </location>
</feature>
<organism evidence="11 12">
    <name type="scientific">Viridibacillus soli</name>
    <dbReference type="NCBI Taxonomy" id="2798301"/>
    <lineage>
        <taxon>Bacteria</taxon>
        <taxon>Bacillati</taxon>
        <taxon>Bacillota</taxon>
        <taxon>Bacilli</taxon>
        <taxon>Bacillales</taxon>
        <taxon>Caryophanaceae</taxon>
        <taxon>Viridibacillus</taxon>
    </lineage>
</organism>
<dbReference type="NCBIfam" id="TIGR00436">
    <property type="entry name" value="era"/>
    <property type="match status" value="1"/>
</dbReference>
<evidence type="ECO:0000256" key="2">
    <source>
        <dbReference type="ARBA" id="ARBA00020484"/>
    </source>
</evidence>
<comment type="subunit">
    <text evidence="6">Monomer.</text>
</comment>
<dbReference type="PANTHER" id="PTHR42698">
    <property type="entry name" value="GTPASE ERA"/>
    <property type="match status" value="1"/>
</dbReference>
<keyword evidence="3 6" id="KW-0547">Nucleotide-binding</keyword>
<dbReference type="PROSITE" id="PS50823">
    <property type="entry name" value="KH_TYPE_2"/>
    <property type="match status" value="1"/>
</dbReference>
<dbReference type="CDD" id="cd04163">
    <property type="entry name" value="Era"/>
    <property type="match status" value="1"/>
</dbReference>
<keyword evidence="6" id="KW-0963">Cytoplasm</keyword>
<dbReference type="SUPFAM" id="SSF54814">
    <property type="entry name" value="Prokaryotic type KH domain (KH-domain type II)"/>
    <property type="match status" value="1"/>
</dbReference>
<evidence type="ECO:0000256" key="5">
    <source>
        <dbReference type="ARBA" id="ARBA00023134"/>
    </source>
</evidence>
<evidence type="ECO:0000256" key="7">
    <source>
        <dbReference type="PROSITE-ProRule" id="PRU01050"/>
    </source>
</evidence>
<comment type="similarity">
    <text evidence="1 6 7 8">Belongs to the TRAFAC class TrmE-Era-EngA-EngB-Septin-like GTPase superfamily. Era GTPase family.</text>
</comment>
<dbReference type="EMBL" id="JAEOAH010000001">
    <property type="protein sequence ID" value="MBK3493320.1"/>
    <property type="molecule type" value="Genomic_DNA"/>
</dbReference>
<dbReference type="Pfam" id="PF01926">
    <property type="entry name" value="MMR_HSR1"/>
    <property type="match status" value="1"/>
</dbReference>
<keyword evidence="6" id="KW-1003">Cell membrane</keyword>
<comment type="function">
    <text evidence="6">An essential GTPase that binds both GDP and GTP, with rapid nucleotide exchange. Plays a role in 16S rRNA processing and 30S ribosomal subunit biogenesis and possibly also in cell cycle regulation and energy metabolism.</text>
</comment>
<feature type="binding site" evidence="6">
    <location>
        <begin position="63"/>
        <end position="67"/>
    </location>
    <ligand>
        <name>GTP</name>
        <dbReference type="ChEBI" id="CHEBI:37565"/>
    </ligand>
</feature>
<dbReference type="PROSITE" id="PS51713">
    <property type="entry name" value="G_ERA"/>
    <property type="match status" value="1"/>
</dbReference>
<sequence length="303" mass="34865">MQENNQFKSGFISIIGRPNVGKSTFLNHVIGQKIAIMSDKPQTTRNKVQGVFTQDNSQMIFIDTPGIHKPKHKLGEFMLKVSKNTLREVDVIMFMVNATQKLGKGDEFILEMLEGNETPVFLVINKIDQVHPDNLLHTIEDYKEKYDFAEIIPISALQGSNVDRLLETVEKYLPEGPQYYPADQVTDHPERFIISELVREKVLHLTREEIPHSIAVQVDKISKEEDKEMIRVMATIIVERDSQKGIVIGKKGALLKEVGTRARKDIEMLLGSKVYLELWVKVQKDWRNKASQLRDFGFREDEY</sequence>
<evidence type="ECO:0000256" key="1">
    <source>
        <dbReference type="ARBA" id="ARBA00007921"/>
    </source>
</evidence>
<name>A0ABS1H1N2_9BACL</name>
<dbReference type="Proteomes" id="UP000618943">
    <property type="component" value="Unassembled WGS sequence"/>
</dbReference>
<keyword evidence="12" id="KW-1185">Reference proteome</keyword>
<dbReference type="HAMAP" id="MF_00367">
    <property type="entry name" value="GTPase_Era"/>
    <property type="match status" value="1"/>
</dbReference>
<feature type="region of interest" description="G3" evidence="7">
    <location>
        <begin position="63"/>
        <end position="66"/>
    </location>
</feature>
<dbReference type="Pfam" id="PF07650">
    <property type="entry name" value="KH_2"/>
    <property type="match status" value="1"/>
</dbReference>
<dbReference type="RefSeq" id="WP_100794287.1">
    <property type="nucleotide sequence ID" value="NZ_JAEOAH010000001.1"/>
</dbReference>
<dbReference type="NCBIfam" id="TIGR00231">
    <property type="entry name" value="small_GTP"/>
    <property type="match status" value="1"/>
</dbReference>
<accession>A0ABS1H1N2</accession>
<reference evidence="11 12" key="1">
    <citation type="submission" date="2020-12" db="EMBL/GenBank/DDBJ databases">
        <title>YIM B01967 draft genome.</title>
        <authorList>
            <person name="Yan X."/>
        </authorList>
    </citation>
    <scope>NUCLEOTIDE SEQUENCE [LARGE SCALE GENOMIC DNA]</scope>
    <source>
        <strain evidence="11 12">YIM B01967</strain>
    </source>
</reference>
<evidence type="ECO:0000259" key="10">
    <source>
        <dbReference type="PROSITE" id="PS51713"/>
    </source>
</evidence>
<dbReference type="Gene3D" id="3.30.300.20">
    <property type="match status" value="1"/>
</dbReference>
<keyword evidence="6" id="KW-0699">rRNA-binding</keyword>
<feature type="domain" description="Era-type G" evidence="10">
    <location>
        <begin position="8"/>
        <end position="175"/>
    </location>
</feature>